<accession>A0A6J5SIX5</accession>
<reference evidence="1" key="1">
    <citation type="submission" date="2020-05" db="EMBL/GenBank/DDBJ databases">
        <authorList>
            <person name="Chiriac C."/>
            <person name="Salcher M."/>
            <person name="Ghai R."/>
            <person name="Kavagutti S V."/>
        </authorList>
    </citation>
    <scope>NUCLEOTIDE SEQUENCE</scope>
</reference>
<sequence length="462" mass="48497">MAEFNMDGLLGNLFGGGGDSELEKLLTAKQKEQLGLQSTLSAAAALLQASGRSPQRIGLGQALGSALQAGQGAYEKGLTGAFSNLVTAAKLKEMQQEAAANEAYRKQFTGDQVTPLTSAQAALAAPVSVAGPAGPTMARAQLAEQMPAPTAAAGSIVGSLNPEMRRILGGMTRKEGQPELLKIGMAQTEFGKPEPMVVNGQVKMMQFNKLGQSREYTGATPYEAQSPDLRAYEYISGTSLAGTGPKGIENVGKYRSQIAPKTQVDVKLPGNQQFLAGVGTDVSKTLNELTMGARSANETLINIDRILPALDKAIVGPGADYRTAMLRIGQQLNVAGANANEQLANTRVVLQGLAQQELDAAGQMRGQGSIIGSERELLKRAASGDQTLSAAEITTALNTAQKVARYRLKLQEDYLQSASKLPGFEQFAPMYKVTPYSSGGGGGNPLLNAIDQQLQINSGVKK</sequence>
<name>A0A6J5SIX5_9CAUD</name>
<dbReference type="EMBL" id="LR797415">
    <property type="protein sequence ID" value="CAB4214483.1"/>
    <property type="molecule type" value="Genomic_DNA"/>
</dbReference>
<organism evidence="1">
    <name type="scientific">uncultured Caudovirales phage</name>
    <dbReference type="NCBI Taxonomy" id="2100421"/>
    <lineage>
        <taxon>Viruses</taxon>
        <taxon>Duplodnaviria</taxon>
        <taxon>Heunggongvirae</taxon>
        <taxon>Uroviricota</taxon>
        <taxon>Caudoviricetes</taxon>
        <taxon>Peduoviridae</taxon>
        <taxon>Maltschvirus</taxon>
        <taxon>Maltschvirus maltsch</taxon>
    </lineage>
</organism>
<gene>
    <name evidence="1" type="ORF">UFOVP1466_48</name>
</gene>
<protein>
    <submittedName>
        <fullName evidence="1">Uncharacterized protein</fullName>
    </submittedName>
</protein>
<proteinExistence type="predicted"/>
<evidence type="ECO:0000313" key="1">
    <source>
        <dbReference type="EMBL" id="CAB4214483.1"/>
    </source>
</evidence>